<name>A0A8K0GFX5_IGNLU</name>
<dbReference type="CDD" id="cd00190">
    <property type="entry name" value="Tryp_SPc"/>
    <property type="match status" value="1"/>
</dbReference>
<evidence type="ECO:0000256" key="1">
    <source>
        <dbReference type="ARBA" id="ARBA00004613"/>
    </source>
</evidence>
<proteinExistence type="inferred from homology"/>
<dbReference type="GO" id="GO:0005615">
    <property type="term" value="C:extracellular space"/>
    <property type="evidence" value="ECO:0007669"/>
    <property type="project" value="TreeGrafter"/>
</dbReference>
<evidence type="ECO:0000256" key="6">
    <source>
        <dbReference type="ARBA" id="ARBA00023157"/>
    </source>
</evidence>
<dbReference type="InterPro" id="IPR001254">
    <property type="entry name" value="Trypsin_dom"/>
</dbReference>
<keyword evidence="5" id="KW-0720">Serine protease</keyword>
<dbReference type="InterPro" id="IPR043504">
    <property type="entry name" value="Peptidase_S1_PA_chymotrypsin"/>
</dbReference>
<keyword evidence="10" id="KW-1185">Reference proteome</keyword>
<dbReference type="EMBL" id="VTPC01001092">
    <property type="protein sequence ID" value="KAF2903165.1"/>
    <property type="molecule type" value="Genomic_DNA"/>
</dbReference>
<gene>
    <name evidence="9" type="ORF">ILUMI_03023</name>
</gene>
<evidence type="ECO:0000313" key="9">
    <source>
        <dbReference type="EMBL" id="KAF2903165.1"/>
    </source>
</evidence>
<evidence type="ECO:0000256" key="3">
    <source>
        <dbReference type="ARBA" id="ARBA00022670"/>
    </source>
</evidence>
<dbReference type="AlphaFoldDB" id="A0A8K0GFX5"/>
<dbReference type="PRINTS" id="PR00722">
    <property type="entry name" value="CHYMOTRYPSIN"/>
</dbReference>
<dbReference type="OrthoDB" id="6676947at2759"/>
<comment type="caution">
    <text evidence="9">The sequence shown here is derived from an EMBL/GenBank/DDBJ whole genome shotgun (WGS) entry which is preliminary data.</text>
</comment>
<accession>A0A8K0GFX5</accession>
<feature type="domain" description="Peptidase S1" evidence="8">
    <location>
        <begin position="1"/>
        <end position="207"/>
    </location>
</feature>
<evidence type="ECO:0000256" key="7">
    <source>
        <dbReference type="ARBA" id="ARBA00024195"/>
    </source>
</evidence>
<evidence type="ECO:0000256" key="4">
    <source>
        <dbReference type="ARBA" id="ARBA00022801"/>
    </source>
</evidence>
<keyword evidence="2" id="KW-0964">Secreted</keyword>
<comment type="similarity">
    <text evidence="7">Belongs to the peptidase S1 family. CLIP subfamily.</text>
</comment>
<dbReference type="SMART" id="SM00020">
    <property type="entry name" value="Tryp_SPc"/>
    <property type="match status" value="1"/>
</dbReference>
<dbReference type="PANTHER" id="PTHR24264:SF65">
    <property type="entry name" value="SRCR DOMAIN-CONTAINING PROTEIN"/>
    <property type="match status" value="1"/>
</dbReference>
<evidence type="ECO:0000256" key="2">
    <source>
        <dbReference type="ARBA" id="ARBA00022525"/>
    </source>
</evidence>
<dbReference type="PROSITE" id="PS00134">
    <property type="entry name" value="TRYPSIN_HIS"/>
    <property type="match status" value="1"/>
</dbReference>
<dbReference type="Gene3D" id="2.40.10.10">
    <property type="entry name" value="Trypsin-like serine proteases"/>
    <property type="match status" value="1"/>
</dbReference>
<sequence>MLQCGGSIISSYWVVSAAHCVELMENSQVEVKYINIISNNKEWRKGRKHKIAKMIMNKYYNKHILSNDSSLIKVIEPFTLKNEVPIAVAASDYEYIVNITATVIGWGHNETDSKVIQNTLFAVDVVIFSQTYCTKLYGLGAVTSDMFCAGAYEGGKDACQFDSGGPIVKNNILIGIISWGGDCGNKTQPGVYGKLSYFIRWFKEVEKEENTKIGYEVKSAGGTYRKSKTKFL</sequence>
<dbReference type="SUPFAM" id="SSF50494">
    <property type="entry name" value="Trypsin-like serine proteases"/>
    <property type="match status" value="1"/>
</dbReference>
<keyword evidence="4" id="KW-0378">Hydrolase</keyword>
<dbReference type="FunFam" id="2.40.10.10:FF:000068">
    <property type="entry name" value="transmembrane protease serine 2"/>
    <property type="match status" value="1"/>
</dbReference>
<keyword evidence="3" id="KW-0645">Protease</keyword>
<comment type="subcellular location">
    <subcellularLocation>
        <location evidence="1">Secreted</location>
    </subcellularLocation>
</comment>
<dbReference type="InterPro" id="IPR009003">
    <property type="entry name" value="Peptidase_S1_PA"/>
</dbReference>
<organism evidence="9 10">
    <name type="scientific">Ignelater luminosus</name>
    <name type="common">Cucubano</name>
    <name type="synonym">Pyrophorus luminosus</name>
    <dbReference type="NCBI Taxonomy" id="2038154"/>
    <lineage>
        <taxon>Eukaryota</taxon>
        <taxon>Metazoa</taxon>
        <taxon>Ecdysozoa</taxon>
        <taxon>Arthropoda</taxon>
        <taxon>Hexapoda</taxon>
        <taxon>Insecta</taxon>
        <taxon>Pterygota</taxon>
        <taxon>Neoptera</taxon>
        <taxon>Endopterygota</taxon>
        <taxon>Coleoptera</taxon>
        <taxon>Polyphaga</taxon>
        <taxon>Elateriformia</taxon>
        <taxon>Elateroidea</taxon>
        <taxon>Elateridae</taxon>
        <taxon>Agrypninae</taxon>
        <taxon>Pyrophorini</taxon>
        <taxon>Ignelater</taxon>
    </lineage>
</organism>
<dbReference type="InterPro" id="IPR018114">
    <property type="entry name" value="TRYPSIN_HIS"/>
</dbReference>
<dbReference type="PANTHER" id="PTHR24264">
    <property type="entry name" value="TRYPSIN-RELATED"/>
    <property type="match status" value="1"/>
</dbReference>
<dbReference type="InterPro" id="IPR050127">
    <property type="entry name" value="Serine_Proteases_S1"/>
</dbReference>
<dbReference type="GO" id="GO:0004252">
    <property type="term" value="F:serine-type endopeptidase activity"/>
    <property type="evidence" value="ECO:0007669"/>
    <property type="project" value="InterPro"/>
</dbReference>
<protein>
    <recommendedName>
        <fullName evidence="8">Peptidase S1 domain-containing protein</fullName>
    </recommendedName>
</protein>
<dbReference type="FunFam" id="2.40.10.10:FF:000002">
    <property type="entry name" value="Transmembrane protease serine"/>
    <property type="match status" value="1"/>
</dbReference>
<keyword evidence="6" id="KW-1015">Disulfide bond</keyword>
<evidence type="ECO:0000259" key="8">
    <source>
        <dbReference type="PROSITE" id="PS50240"/>
    </source>
</evidence>
<dbReference type="Pfam" id="PF00089">
    <property type="entry name" value="Trypsin"/>
    <property type="match status" value="1"/>
</dbReference>
<dbReference type="GO" id="GO:0006508">
    <property type="term" value="P:proteolysis"/>
    <property type="evidence" value="ECO:0007669"/>
    <property type="project" value="UniProtKB-KW"/>
</dbReference>
<dbReference type="Proteomes" id="UP000801492">
    <property type="component" value="Unassembled WGS sequence"/>
</dbReference>
<dbReference type="PROSITE" id="PS50240">
    <property type="entry name" value="TRYPSIN_DOM"/>
    <property type="match status" value="1"/>
</dbReference>
<evidence type="ECO:0000256" key="5">
    <source>
        <dbReference type="ARBA" id="ARBA00022825"/>
    </source>
</evidence>
<dbReference type="InterPro" id="IPR001314">
    <property type="entry name" value="Peptidase_S1A"/>
</dbReference>
<evidence type="ECO:0000313" key="10">
    <source>
        <dbReference type="Proteomes" id="UP000801492"/>
    </source>
</evidence>
<reference evidence="9" key="1">
    <citation type="submission" date="2019-08" db="EMBL/GenBank/DDBJ databases">
        <title>The genome of the North American firefly Photinus pyralis.</title>
        <authorList>
            <consortium name="Photinus pyralis genome working group"/>
            <person name="Fallon T.R."/>
            <person name="Sander Lower S.E."/>
            <person name="Weng J.-K."/>
        </authorList>
    </citation>
    <scope>NUCLEOTIDE SEQUENCE</scope>
    <source>
        <strain evidence="9">TRF0915ILg1</strain>
        <tissue evidence="9">Whole body</tissue>
    </source>
</reference>